<dbReference type="Proteomes" id="UP000092445">
    <property type="component" value="Unassembled WGS sequence"/>
</dbReference>
<dbReference type="EnsemblMetazoa" id="GPAI028720-RA">
    <property type="protein sequence ID" value="GPAI028720-PA"/>
    <property type="gene ID" value="GPAI028720"/>
</dbReference>
<evidence type="ECO:0000313" key="3">
    <source>
        <dbReference type="Proteomes" id="UP000092445"/>
    </source>
</evidence>
<keyword evidence="1" id="KW-1133">Transmembrane helix</keyword>
<dbReference type="AlphaFoldDB" id="A0A1A9ZY81"/>
<protein>
    <recommendedName>
        <fullName evidence="4">Transmembrane protein</fullName>
    </recommendedName>
</protein>
<name>A0A1A9ZY81_GLOPL</name>
<keyword evidence="1" id="KW-0472">Membrane</keyword>
<reference evidence="2" key="2">
    <citation type="submission" date="2020-05" db="UniProtKB">
        <authorList>
            <consortium name="EnsemblMetazoa"/>
        </authorList>
    </citation>
    <scope>IDENTIFICATION</scope>
    <source>
        <strain evidence="2">IAEA</strain>
    </source>
</reference>
<dbReference type="VEuPathDB" id="VectorBase:GPAI028720"/>
<evidence type="ECO:0000313" key="2">
    <source>
        <dbReference type="EnsemblMetazoa" id="GPAI028720-PA"/>
    </source>
</evidence>
<sequence>MTGSPIRRDLSPQACGFQRTQRKSCDPYQYNNRTPSTDFKSLDETIVFLVSIFEQLKSSKLRMVLVVLLLGFIRLYFFLLFLLSRHGGDVDDDDDDIDNSFVVYCIDDGVEWCTPTDDDDGDDSKDVSSIFMSSSAL</sequence>
<accession>A0A1A9ZY81</accession>
<keyword evidence="1" id="KW-0812">Transmembrane</keyword>
<reference evidence="3" key="1">
    <citation type="submission" date="2014-03" db="EMBL/GenBank/DDBJ databases">
        <authorList>
            <person name="Aksoy S."/>
            <person name="Warren W."/>
            <person name="Wilson R.K."/>
        </authorList>
    </citation>
    <scope>NUCLEOTIDE SEQUENCE [LARGE SCALE GENOMIC DNA]</scope>
    <source>
        <strain evidence="3">IAEA</strain>
    </source>
</reference>
<evidence type="ECO:0000256" key="1">
    <source>
        <dbReference type="SAM" id="Phobius"/>
    </source>
</evidence>
<feature type="transmembrane region" description="Helical" evidence="1">
    <location>
        <begin position="63"/>
        <end position="83"/>
    </location>
</feature>
<keyword evidence="3" id="KW-1185">Reference proteome</keyword>
<proteinExistence type="predicted"/>
<organism evidence="2 3">
    <name type="scientific">Glossina pallidipes</name>
    <name type="common">Tsetse fly</name>
    <dbReference type="NCBI Taxonomy" id="7398"/>
    <lineage>
        <taxon>Eukaryota</taxon>
        <taxon>Metazoa</taxon>
        <taxon>Ecdysozoa</taxon>
        <taxon>Arthropoda</taxon>
        <taxon>Hexapoda</taxon>
        <taxon>Insecta</taxon>
        <taxon>Pterygota</taxon>
        <taxon>Neoptera</taxon>
        <taxon>Endopterygota</taxon>
        <taxon>Diptera</taxon>
        <taxon>Brachycera</taxon>
        <taxon>Muscomorpha</taxon>
        <taxon>Hippoboscoidea</taxon>
        <taxon>Glossinidae</taxon>
        <taxon>Glossina</taxon>
    </lineage>
</organism>
<evidence type="ECO:0008006" key="4">
    <source>
        <dbReference type="Google" id="ProtNLM"/>
    </source>
</evidence>